<feature type="region of interest" description="Disordered" evidence="1">
    <location>
        <begin position="79"/>
        <end position="100"/>
    </location>
</feature>
<reference evidence="2 3" key="1">
    <citation type="submission" date="2024-01" db="EMBL/GenBank/DDBJ databases">
        <title>The complete chloroplast genome sequence of Lithospermum erythrorhizon: insights into the phylogenetic relationship among Boraginaceae species and the maternal lineages of purple gromwells.</title>
        <authorList>
            <person name="Okada T."/>
            <person name="Watanabe K."/>
        </authorList>
    </citation>
    <scope>NUCLEOTIDE SEQUENCE [LARGE SCALE GENOMIC DNA]</scope>
</reference>
<proteinExistence type="predicted"/>
<evidence type="ECO:0000256" key="1">
    <source>
        <dbReference type="SAM" id="MobiDB-lite"/>
    </source>
</evidence>
<evidence type="ECO:0000313" key="3">
    <source>
        <dbReference type="Proteomes" id="UP001454036"/>
    </source>
</evidence>
<dbReference type="Proteomes" id="UP001454036">
    <property type="component" value="Unassembled WGS sequence"/>
</dbReference>
<dbReference type="AlphaFoldDB" id="A0AAV3PY59"/>
<organism evidence="2 3">
    <name type="scientific">Lithospermum erythrorhizon</name>
    <name type="common">Purple gromwell</name>
    <name type="synonym">Lithospermum officinale var. erythrorhizon</name>
    <dbReference type="NCBI Taxonomy" id="34254"/>
    <lineage>
        <taxon>Eukaryota</taxon>
        <taxon>Viridiplantae</taxon>
        <taxon>Streptophyta</taxon>
        <taxon>Embryophyta</taxon>
        <taxon>Tracheophyta</taxon>
        <taxon>Spermatophyta</taxon>
        <taxon>Magnoliopsida</taxon>
        <taxon>eudicotyledons</taxon>
        <taxon>Gunneridae</taxon>
        <taxon>Pentapetalae</taxon>
        <taxon>asterids</taxon>
        <taxon>lamiids</taxon>
        <taxon>Boraginales</taxon>
        <taxon>Boraginaceae</taxon>
        <taxon>Boraginoideae</taxon>
        <taxon>Lithospermeae</taxon>
        <taxon>Lithospermum</taxon>
    </lineage>
</organism>
<sequence length="120" mass="13976">MPVPQQSSRSNSCGWFVKSFIQEWNGETYEMRMLRRWKDLNMIQMNQVVKFGRDNMCLEILKSVENDYLKKVMNAARSGGIGERSKTEVKNKAEENKKTTKEKKIVLIQDSPNIEATTKK</sequence>
<comment type="caution">
    <text evidence="2">The sequence shown here is derived from an EMBL/GenBank/DDBJ whole genome shotgun (WGS) entry which is preliminary data.</text>
</comment>
<feature type="compositionally biased region" description="Basic and acidic residues" evidence="1">
    <location>
        <begin position="83"/>
        <end position="100"/>
    </location>
</feature>
<dbReference type="EMBL" id="BAABME010002501">
    <property type="protein sequence ID" value="GAA0154917.1"/>
    <property type="molecule type" value="Genomic_DNA"/>
</dbReference>
<protein>
    <submittedName>
        <fullName evidence="2">Uncharacterized protein</fullName>
    </submittedName>
</protein>
<keyword evidence="3" id="KW-1185">Reference proteome</keyword>
<gene>
    <name evidence="2" type="ORF">LIER_12761</name>
</gene>
<name>A0AAV3PY59_LITER</name>
<accession>A0AAV3PY59</accession>
<evidence type="ECO:0000313" key="2">
    <source>
        <dbReference type="EMBL" id="GAA0154917.1"/>
    </source>
</evidence>